<proteinExistence type="predicted"/>
<dbReference type="Proteomes" id="UP000095286">
    <property type="component" value="Unplaced"/>
</dbReference>
<dbReference type="WBParaSite" id="RSKR_0000351900.1">
    <property type="protein sequence ID" value="RSKR_0000351900.1"/>
    <property type="gene ID" value="RSKR_0000351900"/>
</dbReference>
<organism evidence="1 2">
    <name type="scientific">Rhabditophanes sp. KR3021</name>
    <dbReference type="NCBI Taxonomy" id="114890"/>
    <lineage>
        <taxon>Eukaryota</taxon>
        <taxon>Metazoa</taxon>
        <taxon>Ecdysozoa</taxon>
        <taxon>Nematoda</taxon>
        <taxon>Chromadorea</taxon>
        <taxon>Rhabditida</taxon>
        <taxon>Tylenchina</taxon>
        <taxon>Panagrolaimomorpha</taxon>
        <taxon>Strongyloidoidea</taxon>
        <taxon>Alloionematidae</taxon>
        <taxon>Rhabditophanes</taxon>
    </lineage>
</organism>
<evidence type="ECO:0000313" key="2">
    <source>
        <dbReference type="WBParaSite" id="RSKR_0000351900.1"/>
    </source>
</evidence>
<name>A0AC35TQX4_9BILA</name>
<sequence>MMTVQMEQEGLSNEDRAIIHQLCQHFNLKSQSHGKPTSRILTISKKMEVQRHIANSDASCISLQPPQVELIDSLSSTKPITLAETVAHLTAGMKHANILSNGNEYRRSFKSEKFSKQVPPPSNSDPNMAHFRKTLPATAQKELILNTIKNNKVVLISGGTGCGKTTQVPQFLLEDACATNEPIKIICTQPRRLPAIAVAERVARERNEPIGATVGYHIRLEQKSSKSTILTYVTSGVLLRMLSSEKVGDDLTHVILDEIHERETNTDYLLIALKLAMKNRHKLKVILMSATMEGNLDTFLKYFGDTKVAHIDIPARLYQVEKIFLSKVLWLTGYKRENAEQRMFGNDQSEREQQRIPAPTSAYNPFATPKSNNPFVTPKSNDVFGSTFNAKDNLWNSFNEANDFDAFNPSMPPPNYGYFNSNQSHIRAYQTNHPVYDRTKAFDEKIYHLIKKTPIDEADIIDNYYKDLGVKDASVVDLELTLRVIQYCLLSKVEGAILVFLPGYEDINNLKEMIDTAFKTLPVDPIVYILHSQMNSDDQQKVFERNKYGTRKVILSTNIAEASVTIDDVVFVIDTGRVKEKNYDPGTRITQLKTVLISQSSSVQRLGRAGRCARGFCFRLYTKQDYNEMPPCQIAEMKRSAIHNVCLHAKMFAPVNMSVQQFLLLAPEPPLPLAISQSMSFLEELGAICSERKYTKKYFTNPQQYQATNEHILEVTDCQVEKEGDLTDLGRIMAELPVDPSLARLLLFGIGFKCFNPIITLVASMSHREPFILPLSIEKEKANASRDLFGKTDFSDHIMLIRAFYMFDDCSYRNQIMFCKRNFLNINTMRMISGIRKQLMVELRRFSLIPNNMTEFDDPRVNKYSNSWPMVQAVIVAGCYPGVGYTQLNGNIRKIKTDSKANVALHPGSILKRQVMDYNKQFVPQIEYLAFNEIAKIDQRLTVKTITAVPPISVLLFAGPLRLAQYNINLLMEEELDKIGAVHEDDRDLHPYNRKLMPNPFTDINGSIIQLESWLVFRGNRDTMKKVLQLKFKVMQYFIKFTSDPLHQMDSYDEEMLENLNKVLAADFKSKSFNQVSDLPNAGTLKIYPNPVYEVKEEKVGNNEIKQSYNGRFDLKTAMEAEINGLTSFPPIKPEAPNKMAMTQPLFKPEATNKPINPHHQSMIDNKFMIHHQQTKIDNKGMNSHHQNMADNKPRNPHHQTGSNINKSHHQNRIVNKQINPHHQHNIGNKGFNDVRSYFPMSVPPPNFFNEIYNQSGTYSCLTKEQKAFVPGNKEKNPVIGKRINVNDLFCLAFMQQPPPSAYSASVYSAVAAYPETMPPTNEDDSVEKHHEMMKQYVIQDQLKKEETLKSQNNLLAKNSAKKNKNNQNCESSNNWRKDKFNPKEGFDKPFCNVQEHQTKGRYTTIEKPDHTSFIFKTVEEERIPEDPCIGDPNMAAYDNVSMSSSKGSKTKINGGENKSTKAFKNAAPQTSSKRYKKDFRTKYYSKKNKAIETQ</sequence>
<accession>A0AC35TQX4</accession>
<evidence type="ECO:0000313" key="1">
    <source>
        <dbReference type="Proteomes" id="UP000095286"/>
    </source>
</evidence>
<reference evidence="2" key="1">
    <citation type="submission" date="2016-11" db="UniProtKB">
        <authorList>
            <consortium name="WormBaseParasite"/>
        </authorList>
    </citation>
    <scope>IDENTIFICATION</scope>
    <source>
        <strain evidence="2">KR3021</strain>
    </source>
</reference>
<protein>
    <submittedName>
        <fullName evidence="2">ATP-dependent RNA helicase DHX36</fullName>
    </submittedName>
</protein>